<dbReference type="CDD" id="cd14014">
    <property type="entry name" value="STKc_PknB_like"/>
    <property type="match status" value="1"/>
</dbReference>
<dbReference type="PANTHER" id="PTHR43289:SF6">
    <property type="entry name" value="SERINE_THREONINE-PROTEIN KINASE NEKL-3"/>
    <property type="match status" value="1"/>
</dbReference>
<dbReference type="SMART" id="SM00331">
    <property type="entry name" value="PP2C_SIG"/>
    <property type="match status" value="1"/>
</dbReference>
<name>A0ABU1UT19_9GAMM</name>
<evidence type="ECO:0000259" key="6">
    <source>
        <dbReference type="PROSITE" id="PS51746"/>
    </source>
</evidence>
<dbReference type="Gene3D" id="3.60.40.10">
    <property type="entry name" value="PPM-type phosphatase domain"/>
    <property type="match status" value="1"/>
</dbReference>
<evidence type="ECO:0000313" key="8">
    <source>
        <dbReference type="Proteomes" id="UP001253595"/>
    </source>
</evidence>
<dbReference type="InterPro" id="IPR011009">
    <property type="entry name" value="Kinase-like_dom_sf"/>
</dbReference>
<dbReference type="Gene3D" id="3.30.200.20">
    <property type="entry name" value="Phosphorylase Kinase, domain 1"/>
    <property type="match status" value="1"/>
</dbReference>
<dbReference type="EMBL" id="JAVDVX010000001">
    <property type="protein sequence ID" value="MDR7088328.1"/>
    <property type="molecule type" value="Genomic_DNA"/>
</dbReference>
<evidence type="ECO:0000259" key="5">
    <source>
        <dbReference type="PROSITE" id="PS50011"/>
    </source>
</evidence>
<dbReference type="InterPro" id="IPR036457">
    <property type="entry name" value="PPM-type-like_dom_sf"/>
</dbReference>
<evidence type="ECO:0000313" key="7">
    <source>
        <dbReference type="EMBL" id="MDR7088328.1"/>
    </source>
</evidence>
<dbReference type="InterPro" id="IPR000719">
    <property type="entry name" value="Prot_kinase_dom"/>
</dbReference>
<comment type="caution">
    <text evidence="7">The sequence shown here is derived from an EMBL/GenBank/DDBJ whole genome shotgun (WGS) entry which is preliminary data.</text>
</comment>
<dbReference type="Pfam" id="PF00069">
    <property type="entry name" value="Pkinase"/>
    <property type="match status" value="1"/>
</dbReference>
<dbReference type="SUPFAM" id="SSF56112">
    <property type="entry name" value="Protein kinase-like (PK-like)"/>
    <property type="match status" value="1"/>
</dbReference>
<feature type="domain" description="PPM-type phosphatase" evidence="6">
    <location>
        <begin position="13"/>
        <end position="241"/>
    </location>
</feature>
<reference evidence="7 8" key="1">
    <citation type="submission" date="2023-07" db="EMBL/GenBank/DDBJ databases">
        <title>Sorghum-associated microbial communities from plants grown in Nebraska, USA.</title>
        <authorList>
            <person name="Schachtman D."/>
        </authorList>
    </citation>
    <scope>NUCLEOTIDE SEQUENCE [LARGE SCALE GENOMIC DNA]</scope>
    <source>
        <strain evidence="7 8">BE190</strain>
    </source>
</reference>
<dbReference type="Proteomes" id="UP001253595">
    <property type="component" value="Unassembled WGS sequence"/>
</dbReference>
<keyword evidence="8" id="KW-1185">Reference proteome</keyword>
<proteinExistence type="predicted"/>
<feature type="domain" description="Protein kinase" evidence="5">
    <location>
        <begin position="274"/>
        <end position="535"/>
    </location>
</feature>
<sequence length="575" mass="64632">MNAWHLNSNLAFTVGQFSSAGIKAQNEDALGIRIPEGMLLDTKGAAAIIADGVSAAEAGKEASETCVRNFLADYFSTPDTWTVKKSTTQVLIALNRWLYSRGQHLREAQKGFVSTLSCIIFKSHSAHIFHVGDSRIYRLRAGKLEQLTRDHRTIISAEQSYLVRAMGLDVSLDVDYKTIDLEENDIFLLSTDGLHDFISDEQLCAHLQSGGDNYELLSQQLVELALASKSDDNISCQILRVDALPAQSVDDACQKLSALPFPPHLNAGMVIDGYRIEKELHASSRSQVYLVTDTNSGQTLCMKTPSINFADDPAYIERFILESWVGSRIHSAHVVKVIAPNKAKSCLYYLMEYIDGQTLSQWIKQHPVPPVQDVIYMVEQICKGLRAFHRRETLHQDLRPANIMVDRHGEIKIIDFGSCLVKGIAEISSPIARERILGTAEYSAPETILHGKSHEKSDLFSLAIIVFEMLTGAAPFDGKLGNCRTERAYLNTRYTSSYELNPLVPFWIDGAIRKGLRYDPERRHGDISEFLHELQHPNPKYKQQYRALLLEKNPVRFWQYLSGSLFVAFCVALYF</sequence>
<evidence type="ECO:0000256" key="2">
    <source>
        <dbReference type="ARBA" id="ARBA00022741"/>
    </source>
</evidence>
<keyword evidence="2" id="KW-0547">Nucleotide-binding</keyword>
<dbReference type="InterPro" id="IPR001932">
    <property type="entry name" value="PPM-type_phosphatase-like_dom"/>
</dbReference>
<dbReference type="SUPFAM" id="SSF81606">
    <property type="entry name" value="PP2C-like"/>
    <property type="match status" value="1"/>
</dbReference>
<gene>
    <name evidence="7" type="ORF">J2X05_000331</name>
</gene>
<organism evidence="7 8">
    <name type="scientific">Cellvibrio fibrivorans</name>
    <dbReference type="NCBI Taxonomy" id="126350"/>
    <lineage>
        <taxon>Bacteria</taxon>
        <taxon>Pseudomonadati</taxon>
        <taxon>Pseudomonadota</taxon>
        <taxon>Gammaproteobacteria</taxon>
        <taxon>Cellvibrionales</taxon>
        <taxon>Cellvibrionaceae</taxon>
        <taxon>Cellvibrio</taxon>
    </lineage>
</organism>
<dbReference type="GO" id="GO:0016301">
    <property type="term" value="F:kinase activity"/>
    <property type="evidence" value="ECO:0007669"/>
    <property type="project" value="UniProtKB-KW"/>
</dbReference>
<dbReference type="CDD" id="cd00143">
    <property type="entry name" value="PP2Cc"/>
    <property type="match status" value="1"/>
</dbReference>
<keyword evidence="3 7" id="KW-0418">Kinase</keyword>
<dbReference type="SMART" id="SM00332">
    <property type="entry name" value="PP2Cc"/>
    <property type="match status" value="1"/>
</dbReference>
<dbReference type="PANTHER" id="PTHR43289">
    <property type="entry name" value="MITOGEN-ACTIVATED PROTEIN KINASE KINASE KINASE 20-RELATED"/>
    <property type="match status" value="1"/>
</dbReference>
<protein>
    <submittedName>
        <fullName evidence="7">Serine/threonine protein phosphatase PrpC/predicted Ser/Thr protein kinase</fullName>
    </submittedName>
</protein>
<dbReference type="Pfam" id="PF13672">
    <property type="entry name" value="PP2C_2"/>
    <property type="match status" value="1"/>
</dbReference>
<dbReference type="PROSITE" id="PS51746">
    <property type="entry name" value="PPM_2"/>
    <property type="match status" value="1"/>
</dbReference>
<keyword evidence="4" id="KW-0067">ATP-binding</keyword>
<dbReference type="PROSITE" id="PS50011">
    <property type="entry name" value="PROTEIN_KINASE_DOM"/>
    <property type="match status" value="1"/>
</dbReference>
<keyword evidence="1" id="KW-0808">Transferase</keyword>
<evidence type="ECO:0000256" key="4">
    <source>
        <dbReference type="ARBA" id="ARBA00022840"/>
    </source>
</evidence>
<evidence type="ECO:0000256" key="1">
    <source>
        <dbReference type="ARBA" id="ARBA00022679"/>
    </source>
</evidence>
<evidence type="ECO:0000256" key="3">
    <source>
        <dbReference type="ARBA" id="ARBA00022777"/>
    </source>
</evidence>
<dbReference type="RefSeq" id="WP_310067804.1">
    <property type="nucleotide sequence ID" value="NZ_JAVDVX010000001.1"/>
</dbReference>
<accession>A0ABU1UT19</accession>
<dbReference type="Gene3D" id="1.10.510.10">
    <property type="entry name" value="Transferase(Phosphotransferase) domain 1"/>
    <property type="match status" value="1"/>
</dbReference>